<name>A0A0M0LRI5_9EUKA</name>
<dbReference type="EMBL" id="JWZX01000119">
    <property type="protein sequence ID" value="KOO53670.1"/>
    <property type="molecule type" value="Genomic_DNA"/>
</dbReference>
<dbReference type="AlphaFoldDB" id="A0A0M0LRI5"/>
<keyword evidence="2" id="KW-1185">Reference proteome</keyword>
<dbReference type="Proteomes" id="UP000037460">
    <property type="component" value="Unassembled WGS sequence"/>
</dbReference>
<accession>A0A0M0LRI5</accession>
<protein>
    <submittedName>
        <fullName evidence="1">Uncharacterized protein</fullName>
    </submittedName>
</protein>
<reference evidence="2" key="1">
    <citation type="journal article" date="2015" name="PLoS Genet.">
        <title>Genome Sequence and Transcriptome Analyses of Chrysochromulina tobin: Metabolic Tools for Enhanced Algal Fitness in the Prominent Order Prymnesiales (Haptophyceae).</title>
        <authorList>
            <person name="Hovde B.T."/>
            <person name="Deodato C.R."/>
            <person name="Hunsperger H.M."/>
            <person name="Ryken S.A."/>
            <person name="Yost W."/>
            <person name="Jha R.K."/>
            <person name="Patterson J."/>
            <person name="Monnat R.J. Jr."/>
            <person name="Barlow S.B."/>
            <person name="Starkenburg S.R."/>
            <person name="Cattolico R.A."/>
        </authorList>
    </citation>
    <scope>NUCLEOTIDE SEQUENCE</scope>
    <source>
        <strain evidence="2">CCMP291</strain>
    </source>
</reference>
<comment type="caution">
    <text evidence="1">The sequence shown here is derived from an EMBL/GenBank/DDBJ whole genome shotgun (WGS) entry which is preliminary data.</text>
</comment>
<proteinExistence type="predicted"/>
<evidence type="ECO:0000313" key="2">
    <source>
        <dbReference type="Proteomes" id="UP000037460"/>
    </source>
</evidence>
<sequence length="353" mass="37356">MVCMNNCLIADSSCSDDGGDPGSEFAKCAYIIDCGGVRPMLPPLTSSPPVSPPEPTLPPGICTNTSFSASNADFDDGSPGSEFPMCTLSTECVDCGVHTASPPPPAPHSPAMVCMNNCLIAGGILCGDPGFKFAKYAYVTDCISGGPRVSMPSPPARSPAVHAAPNPPLNICSNSCFSTSNIACSDMVSCPYLSTTVDGTGLHRNLAGNSFLDLCAICRGAAWTCAGRNSMTADDGLRKGARQVSEIALAELFIESKLWNADVKYSFPYDDTAGSDPVEEEATKNGVPLQWVECVDGAFVLLSLGLLVYAVCSEQERSGRNTRFVIWSKNNRSYRNEWVKLALLALIIPGRRL</sequence>
<organism evidence="1 2">
    <name type="scientific">Chrysochromulina tobinii</name>
    <dbReference type="NCBI Taxonomy" id="1460289"/>
    <lineage>
        <taxon>Eukaryota</taxon>
        <taxon>Haptista</taxon>
        <taxon>Haptophyta</taxon>
        <taxon>Prymnesiophyceae</taxon>
        <taxon>Prymnesiales</taxon>
        <taxon>Chrysochromulinaceae</taxon>
        <taxon>Chrysochromulina</taxon>
    </lineage>
</organism>
<gene>
    <name evidence="1" type="ORF">Ctob_012887</name>
</gene>
<evidence type="ECO:0000313" key="1">
    <source>
        <dbReference type="EMBL" id="KOO53670.1"/>
    </source>
</evidence>